<keyword evidence="1" id="KW-0732">Signal</keyword>
<name>A0AA48GPJ8_9BACT</name>
<dbReference type="EMBL" id="AP027080">
    <property type="protein sequence ID" value="BDU71642.1"/>
    <property type="molecule type" value="Genomic_DNA"/>
</dbReference>
<dbReference type="Gene3D" id="2.60.40.3140">
    <property type="match status" value="1"/>
</dbReference>
<feature type="signal peptide" evidence="1">
    <location>
        <begin position="1"/>
        <end position="22"/>
    </location>
</feature>
<protein>
    <recommendedName>
        <fullName evidence="2">Transglutaminase-like domain-containing protein</fullName>
    </recommendedName>
</protein>
<reference evidence="4" key="1">
    <citation type="journal article" date="2023" name="Int. J. Syst. Evol. Microbiol.">
        <title>Mesoterricola silvestris gen. nov., sp. nov., Mesoterricola sediminis sp. nov., Geothrix oryzae sp. nov., Geothrix edaphica sp. nov., Geothrix rubra sp. nov., and Geothrix limicola sp. nov., six novel members of Acidobacteriota isolated from soils.</title>
        <authorList>
            <person name="Itoh H."/>
            <person name="Sugisawa Y."/>
            <person name="Mise K."/>
            <person name="Xu Z."/>
            <person name="Kuniyasu M."/>
            <person name="Ushijima N."/>
            <person name="Kawano K."/>
            <person name="Kobayashi E."/>
            <person name="Shiratori Y."/>
            <person name="Masuda Y."/>
            <person name="Senoo K."/>
        </authorList>
    </citation>
    <scope>NUCLEOTIDE SEQUENCE [LARGE SCALE GENOMIC DNA]</scope>
    <source>
        <strain evidence="4">W79</strain>
    </source>
</reference>
<evidence type="ECO:0000313" key="3">
    <source>
        <dbReference type="EMBL" id="BDU71642.1"/>
    </source>
</evidence>
<dbReference type="AlphaFoldDB" id="A0AA48GPJ8"/>
<sequence length="658" mass="71723">MNARCLLLALLAATLAAQTVRGLPDWAGPHALREPTVPPAGDPDAWVLLDRTEFAYRGDGEIRKRNFRLVRILTERGLGEGGYAVHGLGGASSRIKRLKGWNLRPDGESVKLDRDYVITVAKGNSANYSTDTTTSAYLPRVVKGSLVAFESEEVITHPLGPLDGTSILEVHPIRRWELAMVKSVGWFTATASDGVRLRVDARHFAPLFAPPDPGATSLALDDVPALAKHESGTPDARNCLPWLALSFSDPTVPNAPDLASWDAYAMWIHGTYEPRTRPARPVDLAGATGLEALRTIRRWMQRELTYKQVYLTPDRGWVPETPEDVRRARFGDCKDLAGLFMAAARDAGFEAVPVLARIGDGTLEADDPVGPFGFNHAIAAIRLQAASGLPAEIATPQGRYLLVDLTEQFTPLGWLGEAHRGRRVLICTGKGATWAAVPDAAIVPSRVDVNLEATETANGGLKGTLSVTETGAGAGLRHLALTGGAREVRERCATLLDFPAGATWDLSPLPDPKDGRDTFRIQVAFELPHALEAAGGEWLLPRLGLPPSPQSIQRLGQPRRLPVSLAGGPAWDWRATLHLREPRLPAMPTGSLETPMRSLRFSAERKAGTLDLHLLQTRREVNYPYERREEGVQAQRSDWKGFRTFVDEALTVTAPRMP</sequence>
<evidence type="ECO:0000259" key="2">
    <source>
        <dbReference type="Pfam" id="PF01841"/>
    </source>
</evidence>
<gene>
    <name evidence="3" type="ORF">METEAL_08160</name>
</gene>
<feature type="chain" id="PRO_5041468339" description="Transglutaminase-like domain-containing protein" evidence="1">
    <location>
        <begin position="23"/>
        <end position="658"/>
    </location>
</feature>
<evidence type="ECO:0000313" key="4">
    <source>
        <dbReference type="Proteomes" id="UP001238179"/>
    </source>
</evidence>
<dbReference type="Pfam" id="PF01841">
    <property type="entry name" value="Transglut_core"/>
    <property type="match status" value="1"/>
</dbReference>
<dbReference type="Proteomes" id="UP001238179">
    <property type="component" value="Chromosome"/>
</dbReference>
<dbReference type="InterPro" id="IPR038765">
    <property type="entry name" value="Papain-like_cys_pep_sf"/>
</dbReference>
<keyword evidence="4" id="KW-1185">Reference proteome</keyword>
<dbReference type="RefSeq" id="WP_316414535.1">
    <property type="nucleotide sequence ID" value="NZ_AP027080.1"/>
</dbReference>
<evidence type="ECO:0000256" key="1">
    <source>
        <dbReference type="SAM" id="SignalP"/>
    </source>
</evidence>
<dbReference type="Gene3D" id="3.10.620.30">
    <property type="match status" value="1"/>
</dbReference>
<proteinExistence type="predicted"/>
<dbReference type="SUPFAM" id="SSF54001">
    <property type="entry name" value="Cysteine proteinases"/>
    <property type="match status" value="1"/>
</dbReference>
<dbReference type="KEGG" id="msil:METEAL_08160"/>
<dbReference type="InterPro" id="IPR002931">
    <property type="entry name" value="Transglutaminase-like"/>
</dbReference>
<organism evidence="3 4">
    <name type="scientific">Mesoterricola silvestris</name>
    <dbReference type="NCBI Taxonomy" id="2927979"/>
    <lineage>
        <taxon>Bacteria</taxon>
        <taxon>Pseudomonadati</taxon>
        <taxon>Acidobacteriota</taxon>
        <taxon>Holophagae</taxon>
        <taxon>Holophagales</taxon>
        <taxon>Holophagaceae</taxon>
        <taxon>Mesoterricola</taxon>
    </lineage>
</organism>
<feature type="domain" description="Transglutaminase-like" evidence="2">
    <location>
        <begin position="287"/>
        <end position="360"/>
    </location>
</feature>
<accession>A0AA48GPJ8</accession>